<dbReference type="Gene3D" id="1.10.238.10">
    <property type="entry name" value="EF-hand"/>
    <property type="match status" value="2"/>
</dbReference>
<feature type="compositionally biased region" description="Basic and acidic residues" evidence="3">
    <location>
        <begin position="167"/>
        <end position="177"/>
    </location>
</feature>
<dbReference type="AlphaFoldDB" id="A0A9P6U0Y0"/>
<keyword evidence="2" id="KW-0106">Calcium</keyword>
<dbReference type="PROSITE" id="PS50222">
    <property type="entry name" value="EF_HAND_2"/>
    <property type="match status" value="2"/>
</dbReference>
<feature type="compositionally biased region" description="Basic and acidic residues" evidence="3">
    <location>
        <begin position="130"/>
        <end position="152"/>
    </location>
</feature>
<feature type="region of interest" description="Disordered" evidence="3">
    <location>
        <begin position="1"/>
        <end position="22"/>
    </location>
</feature>
<dbReference type="PANTHER" id="PTHR23048">
    <property type="entry name" value="MYOSIN LIGHT CHAIN 1, 3"/>
    <property type="match status" value="1"/>
</dbReference>
<proteinExistence type="predicted"/>
<protein>
    <recommendedName>
        <fullName evidence="4">EF-hand domain-containing protein</fullName>
    </recommendedName>
</protein>
<feature type="compositionally biased region" description="Basic residues" evidence="3">
    <location>
        <begin position="76"/>
        <end position="90"/>
    </location>
</feature>
<reference evidence="5" key="1">
    <citation type="journal article" date="2020" name="Fungal Divers.">
        <title>Resolving the Mortierellaceae phylogeny through synthesis of multi-gene phylogenetics and phylogenomics.</title>
        <authorList>
            <person name="Vandepol N."/>
            <person name="Liber J."/>
            <person name="Desiro A."/>
            <person name="Na H."/>
            <person name="Kennedy M."/>
            <person name="Barry K."/>
            <person name="Grigoriev I.V."/>
            <person name="Miller A.N."/>
            <person name="O'Donnell K."/>
            <person name="Stajich J.E."/>
            <person name="Bonito G."/>
        </authorList>
    </citation>
    <scope>NUCLEOTIDE SEQUENCE</scope>
    <source>
        <strain evidence="5">KOD948</strain>
    </source>
</reference>
<feature type="compositionally biased region" description="Acidic residues" evidence="3">
    <location>
        <begin position="153"/>
        <end position="166"/>
    </location>
</feature>
<dbReference type="Pfam" id="PF13499">
    <property type="entry name" value="EF-hand_7"/>
    <property type="match status" value="1"/>
</dbReference>
<evidence type="ECO:0000256" key="1">
    <source>
        <dbReference type="ARBA" id="ARBA00022737"/>
    </source>
</evidence>
<dbReference type="Pfam" id="PF13405">
    <property type="entry name" value="EF-hand_6"/>
    <property type="match status" value="1"/>
</dbReference>
<dbReference type="OrthoDB" id="26525at2759"/>
<dbReference type="SUPFAM" id="SSF47473">
    <property type="entry name" value="EF-hand"/>
    <property type="match status" value="1"/>
</dbReference>
<feature type="compositionally biased region" description="Low complexity" evidence="3">
    <location>
        <begin position="1"/>
        <end position="15"/>
    </location>
</feature>
<organism evidence="5 6">
    <name type="scientific">Mortierella polycephala</name>
    <dbReference type="NCBI Taxonomy" id="41804"/>
    <lineage>
        <taxon>Eukaryota</taxon>
        <taxon>Fungi</taxon>
        <taxon>Fungi incertae sedis</taxon>
        <taxon>Mucoromycota</taxon>
        <taxon>Mortierellomycotina</taxon>
        <taxon>Mortierellomycetes</taxon>
        <taxon>Mortierellales</taxon>
        <taxon>Mortierellaceae</taxon>
        <taxon>Mortierella</taxon>
    </lineage>
</organism>
<keyword evidence="1" id="KW-0677">Repeat</keyword>
<dbReference type="GO" id="GO:0016460">
    <property type="term" value="C:myosin II complex"/>
    <property type="evidence" value="ECO:0007669"/>
    <property type="project" value="TreeGrafter"/>
</dbReference>
<feature type="compositionally biased region" description="Low complexity" evidence="3">
    <location>
        <begin position="111"/>
        <end position="129"/>
    </location>
</feature>
<feature type="domain" description="EF-hand" evidence="4">
    <location>
        <begin position="220"/>
        <end position="254"/>
    </location>
</feature>
<feature type="region of interest" description="Disordered" evidence="3">
    <location>
        <begin position="76"/>
        <end position="185"/>
    </location>
</feature>
<sequence length="254" mass="28301">MTSRSNTTINTTTTSVKQSGVSPAYHKELQQTFQFYDTDGSGTLSTKRLRLAMRTLGFEASLKDIKEIVTEMPHLGVHKHKSATRSKRRSQLGQSKDKGKGKSKSNETGTSSDVSSIRRSSRSAAVASRTEPKSKYVDSSGDEQRGGRKYDGDNDNDDDDDDDDAGDIYRDEKRDTGNEEQDENDWHFTMEDFVAIMTPSEGTILLEDLRRIATELHIAMSDQELKEMIEEADKGGDGGVNEQDFARIMKKTGL</sequence>
<name>A0A9P6U0Y0_9FUNG</name>
<dbReference type="EMBL" id="JAAAJA010000376">
    <property type="protein sequence ID" value="KAG0254919.1"/>
    <property type="molecule type" value="Genomic_DNA"/>
</dbReference>
<gene>
    <name evidence="5" type="ORF">BG011_005435</name>
</gene>
<dbReference type="InterPro" id="IPR002048">
    <property type="entry name" value="EF_hand_dom"/>
</dbReference>
<dbReference type="InterPro" id="IPR050230">
    <property type="entry name" value="CALM/Myosin/TropC-like"/>
</dbReference>
<dbReference type="CDD" id="cd00051">
    <property type="entry name" value="EFh"/>
    <property type="match status" value="1"/>
</dbReference>
<keyword evidence="6" id="KW-1185">Reference proteome</keyword>
<dbReference type="InterPro" id="IPR011992">
    <property type="entry name" value="EF-hand-dom_pair"/>
</dbReference>
<evidence type="ECO:0000259" key="4">
    <source>
        <dbReference type="PROSITE" id="PS50222"/>
    </source>
</evidence>
<evidence type="ECO:0000256" key="2">
    <source>
        <dbReference type="ARBA" id="ARBA00022837"/>
    </source>
</evidence>
<evidence type="ECO:0000313" key="5">
    <source>
        <dbReference type="EMBL" id="KAG0254919.1"/>
    </source>
</evidence>
<dbReference type="PANTHER" id="PTHR23048:SF59">
    <property type="entry name" value="EF-HAND SUPERFAMILY PROTEIN"/>
    <property type="match status" value="1"/>
</dbReference>
<dbReference type="GO" id="GO:0005509">
    <property type="term" value="F:calcium ion binding"/>
    <property type="evidence" value="ECO:0007669"/>
    <property type="project" value="InterPro"/>
</dbReference>
<dbReference type="SMART" id="SM00054">
    <property type="entry name" value="EFh"/>
    <property type="match status" value="2"/>
</dbReference>
<feature type="domain" description="EF-hand" evidence="4">
    <location>
        <begin position="24"/>
        <end position="59"/>
    </location>
</feature>
<accession>A0A9P6U0Y0</accession>
<comment type="caution">
    <text evidence="5">The sequence shown here is derived from an EMBL/GenBank/DDBJ whole genome shotgun (WGS) entry which is preliminary data.</text>
</comment>
<evidence type="ECO:0000313" key="6">
    <source>
        <dbReference type="Proteomes" id="UP000726737"/>
    </source>
</evidence>
<dbReference type="Proteomes" id="UP000726737">
    <property type="component" value="Unassembled WGS sequence"/>
</dbReference>
<evidence type="ECO:0000256" key="3">
    <source>
        <dbReference type="SAM" id="MobiDB-lite"/>
    </source>
</evidence>